<dbReference type="EMBL" id="UINC01050458">
    <property type="protein sequence ID" value="SVB63439.1"/>
    <property type="molecule type" value="Genomic_DNA"/>
</dbReference>
<accession>A0A382FLB2</accession>
<gene>
    <name evidence="1" type="ORF">METZ01_LOCUS216293</name>
</gene>
<organism evidence="1">
    <name type="scientific">marine metagenome</name>
    <dbReference type="NCBI Taxonomy" id="408172"/>
    <lineage>
        <taxon>unclassified sequences</taxon>
        <taxon>metagenomes</taxon>
        <taxon>ecological metagenomes</taxon>
    </lineage>
</organism>
<proteinExistence type="predicted"/>
<feature type="non-terminal residue" evidence="1">
    <location>
        <position position="1"/>
    </location>
</feature>
<dbReference type="AlphaFoldDB" id="A0A382FLB2"/>
<feature type="non-terminal residue" evidence="1">
    <location>
        <position position="271"/>
    </location>
</feature>
<protein>
    <submittedName>
        <fullName evidence="1">Uncharacterized protein</fullName>
    </submittedName>
</protein>
<reference evidence="1" key="1">
    <citation type="submission" date="2018-05" db="EMBL/GenBank/DDBJ databases">
        <authorList>
            <person name="Lanie J.A."/>
            <person name="Ng W.-L."/>
            <person name="Kazmierczak K.M."/>
            <person name="Andrzejewski T.M."/>
            <person name="Davidsen T.M."/>
            <person name="Wayne K.J."/>
            <person name="Tettelin H."/>
            <person name="Glass J.I."/>
            <person name="Rusch D."/>
            <person name="Podicherti R."/>
            <person name="Tsui H.-C.T."/>
            <person name="Winkler M.E."/>
        </authorList>
    </citation>
    <scope>NUCLEOTIDE SEQUENCE</scope>
</reference>
<sequence>VQSKKILFIENRQKTFFWEKLAIKLLKKGFKISWIVQNHSFKPDTGLSHIIPYPSKKEKIKSNTKLFQYISSTDRIINYFQGDSHHYQYYYNKIHEIILQTKPDYIIGESTLFHEIISSALAKQLNIPFFAPCSVAYPKGRFSFFKFDSNLTEGGDKTSLNNSEIDSIIKNIKHNRSLPSYIKKDLSKSDYIDSISYKVSILKPYIFGERYNTPSPFKKYLRNKETKKNLFLWNQLAKKKSLNNEDKKILLFPLQFQPEANLDVHGNKFRD</sequence>
<evidence type="ECO:0000313" key="1">
    <source>
        <dbReference type="EMBL" id="SVB63439.1"/>
    </source>
</evidence>
<name>A0A382FLB2_9ZZZZ</name>